<feature type="region of interest" description="Disordered" evidence="4">
    <location>
        <begin position="19"/>
        <end position="357"/>
    </location>
</feature>
<dbReference type="Gene3D" id="3.30.40.10">
    <property type="entry name" value="Zinc/RING finger domain, C3HC4 (zinc finger)"/>
    <property type="match status" value="1"/>
</dbReference>
<dbReference type="RefSeq" id="XP_009828706.1">
    <property type="nucleotide sequence ID" value="XM_009830404.1"/>
</dbReference>
<dbReference type="STRING" id="112090.W4GSH5"/>
<gene>
    <name evidence="6" type="ORF">H257_05500</name>
</gene>
<evidence type="ECO:0000256" key="2">
    <source>
        <dbReference type="ARBA" id="ARBA00022771"/>
    </source>
</evidence>
<dbReference type="PROSITE" id="PS01359">
    <property type="entry name" value="ZF_PHD_1"/>
    <property type="match status" value="1"/>
</dbReference>
<dbReference type="SUPFAM" id="SSF57903">
    <property type="entry name" value="FYVE/PHD zinc finger"/>
    <property type="match status" value="1"/>
</dbReference>
<feature type="compositionally biased region" description="Polar residues" evidence="4">
    <location>
        <begin position="64"/>
        <end position="80"/>
    </location>
</feature>
<feature type="compositionally biased region" description="Polar residues" evidence="4">
    <location>
        <begin position="227"/>
        <end position="239"/>
    </location>
</feature>
<feature type="compositionally biased region" description="Low complexity" evidence="4">
    <location>
        <begin position="384"/>
        <end position="403"/>
    </location>
</feature>
<proteinExistence type="predicted"/>
<dbReference type="InterPro" id="IPR013083">
    <property type="entry name" value="Znf_RING/FYVE/PHD"/>
</dbReference>
<dbReference type="GO" id="GO:0008270">
    <property type="term" value="F:zinc ion binding"/>
    <property type="evidence" value="ECO:0007669"/>
    <property type="project" value="UniProtKB-KW"/>
</dbReference>
<dbReference type="InterPro" id="IPR001965">
    <property type="entry name" value="Znf_PHD"/>
</dbReference>
<feature type="compositionally biased region" description="Polar residues" evidence="4">
    <location>
        <begin position="248"/>
        <end position="264"/>
    </location>
</feature>
<keyword evidence="1" id="KW-0479">Metal-binding</keyword>
<keyword evidence="3" id="KW-0862">Zinc</keyword>
<name>W4GSH5_APHAT</name>
<feature type="compositionally biased region" description="Low complexity" evidence="4">
    <location>
        <begin position="217"/>
        <end position="226"/>
    </location>
</feature>
<feature type="domain" description="Zinc finger PHD-type" evidence="5">
    <location>
        <begin position="747"/>
        <end position="795"/>
    </location>
</feature>
<dbReference type="EMBL" id="KI913123">
    <property type="protein sequence ID" value="ETV81969.1"/>
    <property type="molecule type" value="Genomic_DNA"/>
</dbReference>
<evidence type="ECO:0000313" key="6">
    <source>
        <dbReference type="EMBL" id="ETV81969.1"/>
    </source>
</evidence>
<dbReference type="CDD" id="cd15489">
    <property type="entry name" value="PHD_SF"/>
    <property type="match status" value="1"/>
</dbReference>
<dbReference type="OrthoDB" id="79588at2759"/>
<dbReference type="InterPro" id="IPR019786">
    <property type="entry name" value="Zinc_finger_PHD-type_CS"/>
</dbReference>
<reference evidence="6" key="1">
    <citation type="submission" date="2013-12" db="EMBL/GenBank/DDBJ databases">
        <title>The Genome Sequence of Aphanomyces astaci APO3.</title>
        <authorList>
            <consortium name="The Broad Institute Genomics Platform"/>
            <person name="Russ C."/>
            <person name="Tyler B."/>
            <person name="van West P."/>
            <person name="Dieguez-Uribeondo J."/>
            <person name="Young S.K."/>
            <person name="Zeng Q."/>
            <person name="Gargeya S."/>
            <person name="Fitzgerald M."/>
            <person name="Abouelleil A."/>
            <person name="Alvarado L."/>
            <person name="Chapman S.B."/>
            <person name="Gainer-Dewar J."/>
            <person name="Goldberg J."/>
            <person name="Griggs A."/>
            <person name="Gujja S."/>
            <person name="Hansen M."/>
            <person name="Howarth C."/>
            <person name="Imamovic A."/>
            <person name="Ireland A."/>
            <person name="Larimer J."/>
            <person name="McCowan C."/>
            <person name="Murphy C."/>
            <person name="Pearson M."/>
            <person name="Poon T.W."/>
            <person name="Priest M."/>
            <person name="Roberts A."/>
            <person name="Saif S."/>
            <person name="Shea T."/>
            <person name="Sykes S."/>
            <person name="Wortman J."/>
            <person name="Nusbaum C."/>
            <person name="Birren B."/>
        </authorList>
    </citation>
    <scope>NUCLEOTIDE SEQUENCE [LARGE SCALE GENOMIC DNA]</scope>
    <source>
        <strain evidence="6">APO3</strain>
    </source>
</reference>
<dbReference type="InterPro" id="IPR011011">
    <property type="entry name" value="Znf_FYVE_PHD"/>
</dbReference>
<dbReference type="AlphaFoldDB" id="W4GSH5"/>
<evidence type="ECO:0000259" key="5">
    <source>
        <dbReference type="SMART" id="SM00249"/>
    </source>
</evidence>
<feature type="compositionally biased region" description="Polar residues" evidence="4">
    <location>
        <begin position="93"/>
        <end position="108"/>
    </location>
</feature>
<evidence type="ECO:0000256" key="1">
    <source>
        <dbReference type="ARBA" id="ARBA00022723"/>
    </source>
</evidence>
<feature type="compositionally biased region" description="Low complexity" evidence="4">
    <location>
        <begin position="335"/>
        <end position="344"/>
    </location>
</feature>
<feature type="region of interest" description="Disordered" evidence="4">
    <location>
        <begin position="382"/>
        <end position="403"/>
    </location>
</feature>
<dbReference type="SMART" id="SM00249">
    <property type="entry name" value="PHD"/>
    <property type="match status" value="1"/>
</dbReference>
<feature type="compositionally biased region" description="Polar residues" evidence="4">
    <location>
        <begin position="312"/>
        <end position="326"/>
    </location>
</feature>
<organism evidence="6">
    <name type="scientific">Aphanomyces astaci</name>
    <name type="common">Crayfish plague agent</name>
    <dbReference type="NCBI Taxonomy" id="112090"/>
    <lineage>
        <taxon>Eukaryota</taxon>
        <taxon>Sar</taxon>
        <taxon>Stramenopiles</taxon>
        <taxon>Oomycota</taxon>
        <taxon>Saprolegniomycetes</taxon>
        <taxon>Saprolegniales</taxon>
        <taxon>Verrucalvaceae</taxon>
        <taxon>Aphanomyces</taxon>
    </lineage>
</organism>
<feature type="compositionally biased region" description="Low complexity" evidence="4">
    <location>
        <begin position="154"/>
        <end position="166"/>
    </location>
</feature>
<evidence type="ECO:0000256" key="4">
    <source>
        <dbReference type="SAM" id="MobiDB-lite"/>
    </source>
</evidence>
<keyword evidence="2" id="KW-0863">Zinc-finger</keyword>
<evidence type="ECO:0000256" key="3">
    <source>
        <dbReference type="ARBA" id="ARBA00022833"/>
    </source>
</evidence>
<accession>W4GSH5</accession>
<dbReference type="GeneID" id="20807496"/>
<sequence length="795" mass="87461">MADVFAQFTSTPLKLKAAAAEHAKPSPWNSTAKYTPSKRPLEVSVMTSTAKPTPSKRPLEDSVLSYTTPLKHSRVTSSGTPRVPPSSARKVATPSTIGRQGRSSSAQINARPRAAAKEGAGPAVETRGGVQPPRPVDLVATAPRENPNLVTSLRTTRPAVATRPTRSQPSRITRRTLPKGPPPPPPIQASTSFKRRPPPTTPSTDHSSQHKRPSQPLPSVQPSSTSFRSSTDHTATSKPSFPRHRAPSSLTQRTSKPSISSRLVQSKLPPPPLSATRFPSEAATTRPALTRKTTLAAKQASGHAMSMRQRRQPSTTSQATTANKNRSGFLLKPDVPATTPPAVVSPHQPRSRGSVLEQLGPPPPACDTVSPNPILPAATTALRSSPTTRTLGSSSTSTTTSTTTTIPLSQVEVEQFQADLVASNTVAGRVFASCWAHGLDLSVFPWQLHLFMPLVDCERLCSHSPPTNGPTNEPTNEPTTTRRRKAVSFQFYDLSVVELQYIGERGTTQRIETILYQCERVANKLSKLSPSQLHHIQSTLLQVSNHPSELRAAAAYFGRVMQNPPALVLNHISQLSNSLARHYLRVIFLYFDDRLAEDKTSTVTLPRHYAHQDLGAAIHRALADRFLYRTSQTTPQERYYYATSVEFLYRAIRLVQHTTKDAYLTSLVRKLQIVCVRLVQWDCIDEAHLFPLASVSSFETLLRNELTNVDMKKVRREYVVPCSPMKSLALPDQESTPLKEKYRSASSCFECKETWNDLATTVQCAACVKRFHLKCLYLSPSFRNLSGTYKCPHCL</sequence>
<protein>
    <recommendedName>
        <fullName evidence="5">Zinc finger PHD-type domain-containing protein</fullName>
    </recommendedName>
</protein>
<dbReference type="VEuPathDB" id="FungiDB:H257_05500"/>